<feature type="domain" description="Protein kinase" evidence="9">
    <location>
        <begin position="84"/>
        <end position="253"/>
    </location>
</feature>
<dbReference type="RefSeq" id="XP_005776519.1">
    <property type="nucleotide sequence ID" value="XM_005776462.1"/>
</dbReference>
<keyword evidence="2" id="KW-0808">Transferase</keyword>
<dbReference type="PROSITE" id="PS00107">
    <property type="entry name" value="PROTEIN_KINASE_ATP"/>
    <property type="match status" value="1"/>
</dbReference>
<dbReference type="Proteomes" id="UP000013827">
    <property type="component" value="Unassembled WGS sequence"/>
</dbReference>
<keyword evidence="1" id="KW-0723">Serine/threonine-protein kinase</keyword>
<feature type="binding site" evidence="8">
    <location>
        <position position="110"/>
    </location>
    <ligand>
        <name>ATP</name>
        <dbReference type="ChEBI" id="CHEBI:30616"/>
    </ligand>
</feature>
<dbReference type="SMART" id="SM00220">
    <property type="entry name" value="S_TKc"/>
    <property type="match status" value="1"/>
</dbReference>
<dbReference type="Gene3D" id="1.10.510.10">
    <property type="entry name" value="Transferase(Phosphotransferase) domain 1"/>
    <property type="match status" value="1"/>
</dbReference>
<dbReference type="GeneID" id="17269636"/>
<dbReference type="Pfam" id="PF00069">
    <property type="entry name" value="Pkinase"/>
    <property type="match status" value="1"/>
</dbReference>
<dbReference type="GO" id="GO:0004708">
    <property type="term" value="F:MAP kinase kinase activity"/>
    <property type="evidence" value="ECO:0007669"/>
    <property type="project" value="UniProtKB-EC"/>
</dbReference>
<keyword evidence="5 8" id="KW-0067">ATP-binding</keyword>
<keyword evidence="11" id="KW-1185">Reference proteome</keyword>
<dbReference type="PROSITE" id="PS50011">
    <property type="entry name" value="PROTEIN_KINASE_DOM"/>
    <property type="match status" value="1"/>
</dbReference>
<sequence>MSQFKIQPISIPSPVSPTTGIPLAASSEASTSSLSGGFGTAAVAAAAAAASAEAKAAVKAAARQRDFERLSEALAHSEVQYDDLRLLEPIGHGSSGVVLHLPTSSVLALKVIPVSADEAARRAILLELKTLHESRHPSIVSFYGAFHRDGAVHLALEYMDATLLELQRATGSPLAEAALCAISRAVLHGLVYLHKERRTIHRDIKPSNLLVDAAGNVKIADFGVSGELSCTLSKCTSWVGTMHYMARQDTAEI</sequence>
<dbReference type="SUPFAM" id="SSF56112">
    <property type="entry name" value="Protein kinase-like (PK-like)"/>
    <property type="match status" value="1"/>
</dbReference>
<evidence type="ECO:0000259" key="9">
    <source>
        <dbReference type="PROSITE" id="PS50011"/>
    </source>
</evidence>
<dbReference type="GO" id="GO:0004674">
    <property type="term" value="F:protein serine/threonine kinase activity"/>
    <property type="evidence" value="ECO:0007669"/>
    <property type="project" value="UniProtKB-KW"/>
</dbReference>
<dbReference type="OMA" id="WRIITEC"/>
<protein>
    <recommendedName>
        <fullName evidence="7">mitogen-activated protein kinase kinase</fullName>
        <ecNumber evidence="7">2.7.12.2</ecNumber>
    </recommendedName>
</protein>
<dbReference type="STRING" id="2903.R1EBQ2"/>
<evidence type="ECO:0000256" key="8">
    <source>
        <dbReference type="PROSITE-ProRule" id="PRU10141"/>
    </source>
</evidence>
<comment type="similarity">
    <text evidence="6">Belongs to the protein kinase superfamily. STE Ser/Thr protein kinase family. MAP kinase kinase subfamily.</text>
</comment>
<dbReference type="InterPro" id="IPR011009">
    <property type="entry name" value="Kinase-like_dom_sf"/>
</dbReference>
<name>A0A0D3JKQ5_EMIH1</name>
<evidence type="ECO:0000256" key="3">
    <source>
        <dbReference type="ARBA" id="ARBA00022741"/>
    </source>
</evidence>
<proteinExistence type="inferred from homology"/>
<keyword evidence="3 8" id="KW-0547">Nucleotide-binding</keyword>
<evidence type="ECO:0000313" key="10">
    <source>
        <dbReference type="EnsemblProtists" id="EOD24090"/>
    </source>
</evidence>
<dbReference type="AlphaFoldDB" id="A0A0D3JKQ5"/>
<evidence type="ECO:0000256" key="5">
    <source>
        <dbReference type="ARBA" id="ARBA00022840"/>
    </source>
</evidence>
<dbReference type="KEGG" id="ehx:EMIHUDRAFT_101283"/>
<dbReference type="PANTHER" id="PTHR48013">
    <property type="entry name" value="DUAL SPECIFICITY MITOGEN-ACTIVATED PROTEIN KINASE KINASE 5-RELATED"/>
    <property type="match status" value="1"/>
</dbReference>
<dbReference type="EnsemblProtists" id="EOD24090">
    <property type="protein sequence ID" value="EOD24090"/>
    <property type="gene ID" value="EMIHUDRAFT_101283"/>
</dbReference>
<dbReference type="PANTHER" id="PTHR48013:SF32">
    <property type="entry name" value="MITOGEN-ACTIVATED PROTEIN KINASE KINASE 2-LIKE"/>
    <property type="match status" value="1"/>
</dbReference>
<reference evidence="10" key="2">
    <citation type="submission" date="2024-10" db="UniProtKB">
        <authorList>
            <consortium name="EnsemblProtists"/>
        </authorList>
    </citation>
    <scope>IDENTIFICATION</scope>
</reference>
<dbReference type="InterPro" id="IPR017441">
    <property type="entry name" value="Protein_kinase_ATP_BS"/>
</dbReference>
<keyword evidence="4" id="KW-0418">Kinase</keyword>
<evidence type="ECO:0000256" key="6">
    <source>
        <dbReference type="ARBA" id="ARBA00038035"/>
    </source>
</evidence>
<evidence type="ECO:0000256" key="7">
    <source>
        <dbReference type="ARBA" id="ARBA00038999"/>
    </source>
</evidence>
<evidence type="ECO:0000313" key="11">
    <source>
        <dbReference type="Proteomes" id="UP000013827"/>
    </source>
</evidence>
<dbReference type="eggNOG" id="KOG0581">
    <property type="taxonomic scope" value="Eukaryota"/>
</dbReference>
<accession>A0A0D3JKQ5</accession>
<dbReference type="EC" id="2.7.12.2" evidence="7"/>
<evidence type="ECO:0000256" key="2">
    <source>
        <dbReference type="ARBA" id="ARBA00022679"/>
    </source>
</evidence>
<organism evidence="10 11">
    <name type="scientific">Emiliania huxleyi (strain CCMP1516)</name>
    <dbReference type="NCBI Taxonomy" id="280463"/>
    <lineage>
        <taxon>Eukaryota</taxon>
        <taxon>Haptista</taxon>
        <taxon>Haptophyta</taxon>
        <taxon>Prymnesiophyceae</taxon>
        <taxon>Isochrysidales</taxon>
        <taxon>Noelaerhabdaceae</taxon>
        <taxon>Emiliania</taxon>
    </lineage>
</organism>
<dbReference type="HOGENOM" id="CLU_1100195_0_0_1"/>
<dbReference type="Gene3D" id="3.30.200.20">
    <property type="entry name" value="Phosphorylase Kinase, domain 1"/>
    <property type="match status" value="1"/>
</dbReference>
<dbReference type="GO" id="GO:0005524">
    <property type="term" value="F:ATP binding"/>
    <property type="evidence" value="ECO:0007669"/>
    <property type="project" value="UniProtKB-UniRule"/>
</dbReference>
<dbReference type="PaxDb" id="2903-EOD24090"/>
<dbReference type="InterPro" id="IPR000719">
    <property type="entry name" value="Prot_kinase_dom"/>
</dbReference>
<evidence type="ECO:0000256" key="1">
    <source>
        <dbReference type="ARBA" id="ARBA00022527"/>
    </source>
</evidence>
<reference evidence="11" key="1">
    <citation type="journal article" date="2013" name="Nature">
        <title>Pan genome of the phytoplankton Emiliania underpins its global distribution.</title>
        <authorList>
            <person name="Read B.A."/>
            <person name="Kegel J."/>
            <person name="Klute M.J."/>
            <person name="Kuo A."/>
            <person name="Lefebvre S.C."/>
            <person name="Maumus F."/>
            <person name="Mayer C."/>
            <person name="Miller J."/>
            <person name="Monier A."/>
            <person name="Salamov A."/>
            <person name="Young J."/>
            <person name="Aguilar M."/>
            <person name="Claverie J.M."/>
            <person name="Frickenhaus S."/>
            <person name="Gonzalez K."/>
            <person name="Herman E.K."/>
            <person name="Lin Y.C."/>
            <person name="Napier J."/>
            <person name="Ogata H."/>
            <person name="Sarno A.F."/>
            <person name="Shmutz J."/>
            <person name="Schroeder D."/>
            <person name="de Vargas C."/>
            <person name="Verret F."/>
            <person name="von Dassow P."/>
            <person name="Valentin K."/>
            <person name="Van de Peer Y."/>
            <person name="Wheeler G."/>
            <person name="Dacks J.B."/>
            <person name="Delwiche C.F."/>
            <person name="Dyhrman S.T."/>
            <person name="Glockner G."/>
            <person name="John U."/>
            <person name="Richards T."/>
            <person name="Worden A.Z."/>
            <person name="Zhang X."/>
            <person name="Grigoriev I.V."/>
            <person name="Allen A.E."/>
            <person name="Bidle K."/>
            <person name="Borodovsky M."/>
            <person name="Bowler C."/>
            <person name="Brownlee C."/>
            <person name="Cock J.M."/>
            <person name="Elias M."/>
            <person name="Gladyshev V.N."/>
            <person name="Groth M."/>
            <person name="Guda C."/>
            <person name="Hadaegh A."/>
            <person name="Iglesias-Rodriguez M.D."/>
            <person name="Jenkins J."/>
            <person name="Jones B.M."/>
            <person name="Lawson T."/>
            <person name="Leese F."/>
            <person name="Lindquist E."/>
            <person name="Lobanov A."/>
            <person name="Lomsadze A."/>
            <person name="Malik S.B."/>
            <person name="Marsh M.E."/>
            <person name="Mackinder L."/>
            <person name="Mock T."/>
            <person name="Mueller-Roeber B."/>
            <person name="Pagarete A."/>
            <person name="Parker M."/>
            <person name="Probert I."/>
            <person name="Quesneville H."/>
            <person name="Raines C."/>
            <person name="Rensing S.A."/>
            <person name="Riano-Pachon D.M."/>
            <person name="Richier S."/>
            <person name="Rokitta S."/>
            <person name="Shiraiwa Y."/>
            <person name="Soanes D.M."/>
            <person name="van der Giezen M."/>
            <person name="Wahlund T.M."/>
            <person name="Williams B."/>
            <person name="Wilson W."/>
            <person name="Wolfe G."/>
            <person name="Wurch L.L."/>
        </authorList>
    </citation>
    <scope>NUCLEOTIDE SEQUENCE</scope>
</reference>
<evidence type="ECO:0000256" key="4">
    <source>
        <dbReference type="ARBA" id="ARBA00022777"/>
    </source>
</evidence>